<evidence type="ECO:0000313" key="8">
    <source>
        <dbReference type="Proteomes" id="UP000271097"/>
    </source>
</evidence>
<feature type="transmembrane region" description="Helical" evidence="6">
    <location>
        <begin position="56"/>
        <end position="77"/>
    </location>
</feature>
<dbReference type="InterPro" id="IPR011701">
    <property type="entry name" value="MFS"/>
</dbReference>
<gene>
    <name evidence="7" type="ORF">ALP90_03733</name>
</gene>
<dbReference type="Pfam" id="PF07690">
    <property type="entry name" value="MFS_1"/>
    <property type="match status" value="1"/>
</dbReference>
<dbReference type="PANTHER" id="PTHR43791:SF36">
    <property type="entry name" value="TRANSPORTER, PUTATIVE (AFU_ORTHOLOGUE AFUA_6G08340)-RELATED"/>
    <property type="match status" value="1"/>
</dbReference>
<comment type="subcellular location">
    <subcellularLocation>
        <location evidence="1">Membrane</location>
        <topology evidence="1">Multi-pass membrane protein</topology>
    </subcellularLocation>
</comment>
<dbReference type="GO" id="GO:0016020">
    <property type="term" value="C:membrane"/>
    <property type="evidence" value="ECO:0007669"/>
    <property type="project" value="UniProtKB-SubCell"/>
</dbReference>
<evidence type="ECO:0000256" key="6">
    <source>
        <dbReference type="SAM" id="Phobius"/>
    </source>
</evidence>
<keyword evidence="5 6" id="KW-0472">Membrane</keyword>
<name>A0A3M4SRL0_PSEA0</name>
<evidence type="ECO:0000256" key="3">
    <source>
        <dbReference type="ARBA" id="ARBA00022692"/>
    </source>
</evidence>
<evidence type="ECO:0000256" key="1">
    <source>
        <dbReference type="ARBA" id="ARBA00004141"/>
    </source>
</evidence>
<dbReference type="PANTHER" id="PTHR43791">
    <property type="entry name" value="PERMEASE-RELATED"/>
    <property type="match status" value="1"/>
</dbReference>
<dbReference type="SUPFAM" id="SSF103473">
    <property type="entry name" value="MFS general substrate transporter"/>
    <property type="match status" value="1"/>
</dbReference>
<reference evidence="7 8" key="1">
    <citation type="submission" date="2018-08" db="EMBL/GenBank/DDBJ databases">
        <title>Recombination of ecologically and evolutionarily significant loci maintains genetic cohesion in the Pseudomonas syringae species complex.</title>
        <authorList>
            <person name="Dillon M."/>
            <person name="Thakur S."/>
            <person name="Almeida R.N.D."/>
            <person name="Weir B.S."/>
            <person name="Guttman D.S."/>
        </authorList>
    </citation>
    <scope>NUCLEOTIDE SEQUENCE [LARGE SCALE GENOMIC DNA]</scope>
    <source>
        <strain evidence="7 8">ICMP 5931</strain>
    </source>
</reference>
<feature type="transmembrane region" description="Helical" evidence="6">
    <location>
        <begin position="26"/>
        <end position="44"/>
    </location>
</feature>
<keyword evidence="2" id="KW-0813">Transport</keyword>
<feature type="transmembrane region" description="Helical" evidence="6">
    <location>
        <begin position="111"/>
        <end position="134"/>
    </location>
</feature>
<proteinExistence type="predicted"/>
<feature type="transmembrane region" description="Helical" evidence="6">
    <location>
        <begin position="83"/>
        <end position="104"/>
    </location>
</feature>
<keyword evidence="4 6" id="KW-1133">Transmembrane helix</keyword>
<organism evidence="7 8">
    <name type="scientific">Pseudomonas amygdali pv. ulmi</name>
    <dbReference type="NCBI Taxonomy" id="251720"/>
    <lineage>
        <taxon>Bacteria</taxon>
        <taxon>Pseudomonadati</taxon>
        <taxon>Pseudomonadota</taxon>
        <taxon>Gammaproteobacteria</taxon>
        <taxon>Pseudomonadales</taxon>
        <taxon>Pseudomonadaceae</taxon>
        <taxon>Pseudomonas</taxon>
        <taxon>Pseudomonas amygdali</taxon>
    </lineage>
</organism>
<evidence type="ECO:0000256" key="4">
    <source>
        <dbReference type="ARBA" id="ARBA00022989"/>
    </source>
</evidence>
<evidence type="ECO:0008006" key="9">
    <source>
        <dbReference type="Google" id="ProtNLM"/>
    </source>
</evidence>
<dbReference type="GO" id="GO:0022857">
    <property type="term" value="F:transmembrane transporter activity"/>
    <property type="evidence" value="ECO:0007669"/>
    <property type="project" value="InterPro"/>
</dbReference>
<evidence type="ECO:0000256" key="2">
    <source>
        <dbReference type="ARBA" id="ARBA00022448"/>
    </source>
</evidence>
<dbReference type="Proteomes" id="UP000271097">
    <property type="component" value="Unassembled WGS sequence"/>
</dbReference>
<sequence length="141" mass="15714">MSTSNSRMADGTDSVLSSAVSKVKRHVLPLFVIMFIVNYIDRVNIGFVRSHMEHDLGIGAAAYGLGAGLFFIGYALFEVPSNILIWLTRIMLTWGIVAACMAFIQNETHFYILRFLLGVAEAGFFPGVFCWVWPRQASFQA</sequence>
<evidence type="ECO:0000256" key="5">
    <source>
        <dbReference type="ARBA" id="ARBA00023136"/>
    </source>
</evidence>
<protein>
    <recommendedName>
        <fullName evidence="9">Major facilitator family transporter</fullName>
    </recommendedName>
</protein>
<keyword evidence="3 6" id="KW-0812">Transmembrane</keyword>
<dbReference type="Gene3D" id="1.20.1250.20">
    <property type="entry name" value="MFS general substrate transporter like domains"/>
    <property type="match status" value="1"/>
</dbReference>
<dbReference type="AlphaFoldDB" id="A0A3M4SRL0"/>
<evidence type="ECO:0000313" key="7">
    <source>
        <dbReference type="EMBL" id="RMR17486.1"/>
    </source>
</evidence>
<dbReference type="InterPro" id="IPR036259">
    <property type="entry name" value="MFS_trans_sf"/>
</dbReference>
<accession>A0A3M4SRL0</accession>
<comment type="caution">
    <text evidence="7">The sequence shown here is derived from an EMBL/GenBank/DDBJ whole genome shotgun (WGS) entry which is preliminary data.</text>
</comment>
<dbReference type="EMBL" id="RBRS01000215">
    <property type="protein sequence ID" value="RMR17486.1"/>
    <property type="molecule type" value="Genomic_DNA"/>
</dbReference>